<feature type="region of interest" description="Disordered" evidence="1">
    <location>
        <begin position="85"/>
        <end position="104"/>
    </location>
</feature>
<feature type="compositionally biased region" description="Low complexity" evidence="1">
    <location>
        <begin position="40"/>
        <end position="51"/>
    </location>
</feature>
<dbReference type="InterPro" id="IPR012677">
    <property type="entry name" value="Nucleotide-bd_a/b_plait_sf"/>
</dbReference>
<evidence type="ECO:0000256" key="1">
    <source>
        <dbReference type="SAM" id="MobiDB-lite"/>
    </source>
</evidence>
<dbReference type="Proteomes" id="UP000297245">
    <property type="component" value="Unassembled WGS sequence"/>
</dbReference>
<name>A0A4S8LY43_DENBC</name>
<dbReference type="OrthoDB" id="3365060at2759"/>
<accession>A0A4S8LY43</accession>
<sequence length="188" mass="20204">MFSNSFIIAGMSSSKSSHHNPNLNVWGNNNVNPSGGLGASSFGDSFSQSRSHYQSGYLPSASQPNASPQGHQRVDEVPVASTAGDHPFSFSASRRPRTPTAASSTSSTPLYVIVLSYPADKYNVTVEYFNSLGVTTDADPSTEIIDCFRIGYRDPGDATRTVRKNDEVLGRSWMIDAKWAVSGFLSLG</sequence>
<feature type="compositionally biased region" description="Polar residues" evidence="1">
    <location>
        <begin position="60"/>
        <end position="70"/>
    </location>
</feature>
<evidence type="ECO:0000313" key="2">
    <source>
        <dbReference type="EMBL" id="THU94118.1"/>
    </source>
</evidence>
<proteinExistence type="predicted"/>
<feature type="region of interest" description="Disordered" evidence="1">
    <location>
        <begin position="39"/>
        <end position="73"/>
    </location>
</feature>
<dbReference type="AlphaFoldDB" id="A0A4S8LY43"/>
<evidence type="ECO:0008006" key="4">
    <source>
        <dbReference type="Google" id="ProtNLM"/>
    </source>
</evidence>
<organism evidence="2 3">
    <name type="scientific">Dendrothele bispora (strain CBS 962.96)</name>
    <dbReference type="NCBI Taxonomy" id="1314807"/>
    <lineage>
        <taxon>Eukaryota</taxon>
        <taxon>Fungi</taxon>
        <taxon>Dikarya</taxon>
        <taxon>Basidiomycota</taxon>
        <taxon>Agaricomycotina</taxon>
        <taxon>Agaricomycetes</taxon>
        <taxon>Agaricomycetidae</taxon>
        <taxon>Agaricales</taxon>
        <taxon>Agaricales incertae sedis</taxon>
        <taxon>Dendrothele</taxon>
    </lineage>
</organism>
<keyword evidence="3" id="KW-1185">Reference proteome</keyword>
<protein>
    <recommendedName>
        <fullName evidence="4">RRM Nup35-type domain-containing protein</fullName>
    </recommendedName>
</protein>
<dbReference type="EMBL" id="ML179231">
    <property type="protein sequence ID" value="THU94118.1"/>
    <property type="molecule type" value="Genomic_DNA"/>
</dbReference>
<evidence type="ECO:0000313" key="3">
    <source>
        <dbReference type="Proteomes" id="UP000297245"/>
    </source>
</evidence>
<gene>
    <name evidence="2" type="ORF">K435DRAFT_967003</name>
</gene>
<dbReference type="Gene3D" id="3.30.70.330">
    <property type="match status" value="1"/>
</dbReference>
<reference evidence="2 3" key="1">
    <citation type="journal article" date="2019" name="Nat. Ecol. Evol.">
        <title>Megaphylogeny resolves global patterns of mushroom evolution.</title>
        <authorList>
            <person name="Varga T."/>
            <person name="Krizsan K."/>
            <person name="Foldi C."/>
            <person name="Dima B."/>
            <person name="Sanchez-Garcia M."/>
            <person name="Sanchez-Ramirez S."/>
            <person name="Szollosi G.J."/>
            <person name="Szarkandi J.G."/>
            <person name="Papp V."/>
            <person name="Albert L."/>
            <person name="Andreopoulos W."/>
            <person name="Angelini C."/>
            <person name="Antonin V."/>
            <person name="Barry K.W."/>
            <person name="Bougher N.L."/>
            <person name="Buchanan P."/>
            <person name="Buyck B."/>
            <person name="Bense V."/>
            <person name="Catcheside P."/>
            <person name="Chovatia M."/>
            <person name="Cooper J."/>
            <person name="Damon W."/>
            <person name="Desjardin D."/>
            <person name="Finy P."/>
            <person name="Geml J."/>
            <person name="Haridas S."/>
            <person name="Hughes K."/>
            <person name="Justo A."/>
            <person name="Karasinski D."/>
            <person name="Kautmanova I."/>
            <person name="Kiss B."/>
            <person name="Kocsube S."/>
            <person name="Kotiranta H."/>
            <person name="LaButti K.M."/>
            <person name="Lechner B.E."/>
            <person name="Liimatainen K."/>
            <person name="Lipzen A."/>
            <person name="Lukacs Z."/>
            <person name="Mihaltcheva S."/>
            <person name="Morgado L.N."/>
            <person name="Niskanen T."/>
            <person name="Noordeloos M.E."/>
            <person name="Ohm R.A."/>
            <person name="Ortiz-Santana B."/>
            <person name="Ovrebo C."/>
            <person name="Racz N."/>
            <person name="Riley R."/>
            <person name="Savchenko A."/>
            <person name="Shiryaev A."/>
            <person name="Soop K."/>
            <person name="Spirin V."/>
            <person name="Szebenyi C."/>
            <person name="Tomsovsky M."/>
            <person name="Tulloss R.E."/>
            <person name="Uehling J."/>
            <person name="Grigoriev I.V."/>
            <person name="Vagvolgyi C."/>
            <person name="Papp T."/>
            <person name="Martin F.M."/>
            <person name="Miettinen O."/>
            <person name="Hibbett D.S."/>
            <person name="Nagy L.G."/>
        </authorList>
    </citation>
    <scope>NUCLEOTIDE SEQUENCE [LARGE SCALE GENOMIC DNA]</scope>
    <source>
        <strain evidence="2 3">CBS 962.96</strain>
    </source>
</reference>